<protein>
    <submittedName>
        <fullName evidence="1">Uncharacterized protein</fullName>
    </submittedName>
</protein>
<dbReference type="EMBL" id="SNZB01000001">
    <property type="protein sequence ID" value="TDR23511.1"/>
    <property type="molecule type" value="Genomic_DNA"/>
</dbReference>
<evidence type="ECO:0000313" key="2">
    <source>
        <dbReference type="Proteomes" id="UP000295724"/>
    </source>
</evidence>
<dbReference type="AlphaFoldDB" id="A0A4V3DIX7"/>
<sequence>MINATHSQHFQLSFDDGRVDSFDSTYSSFNREMCGDAADQWVPLKLESVEVQTLIPLIDAVRFFELAENQVESKLVDKDKGISLTCNPCAKSQLQIKLGDMSNKVFWDCGCARKISPPESIEPLVKGIKAILYQRKEVKSMQKTNCVFF</sequence>
<accession>A0A4V3DIX7</accession>
<gene>
    <name evidence="1" type="ORF">C8D91_0373</name>
</gene>
<keyword evidence="2" id="KW-1185">Reference proteome</keyword>
<reference evidence="1 2" key="1">
    <citation type="submission" date="2019-03" db="EMBL/GenBank/DDBJ databases">
        <title>Genomic Encyclopedia of Type Strains, Phase IV (KMG-IV): sequencing the most valuable type-strain genomes for metagenomic binning, comparative biology and taxonomic classification.</title>
        <authorList>
            <person name="Goeker M."/>
        </authorList>
    </citation>
    <scope>NUCLEOTIDE SEQUENCE [LARGE SCALE GENOMIC DNA]</scope>
    <source>
        <strain evidence="1 2">DSM 25488</strain>
    </source>
</reference>
<dbReference type="Proteomes" id="UP000295724">
    <property type="component" value="Unassembled WGS sequence"/>
</dbReference>
<dbReference type="RefSeq" id="WP_099017854.1">
    <property type="nucleotide sequence ID" value="NZ_NIHB01000001.1"/>
</dbReference>
<organism evidence="1 2">
    <name type="scientific">Marinicella litoralis</name>
    <dbReference type="NCBI Taxonomy" id="644220"/>
    <lineage>
        <taxon>Bacteria</taxon>
        <taxon>Pseudomonadati</taxon>
        <taxon>Pseudomonadota</taxon>
        <taxon>Gammaproteobacteria</taxon>
        <taxon>Lysobacterales</taxon>
        <taxon>Marinicellaceae</taxon>
        <taxon>Marinicella</taxon>
    </lineage>
</organism>
<comment type="caution">
    <text evidence="1">The sequence shown here is derived from an EMBL/GenBank/DDBJ whole genome shotgun (WGS) entry which is preliminary data.</text>
</comment>
<name>A0A4V3DIX7_9GAMM</name>
<proteinExistence type="predicted"/>
<evidence type="ECO:0000313" key="1">
    <source>
        <dbReference type="EMBL" id="TDR23511.1"/>
    </source>
</evidence>